<keyword evidence="1" id="KW-0472">Membrane</keyword>
<accession>A0A542YF53</accession>
<dbReference type="EMBL" id="VFOM01000002">
    <property type="protein sequence ID" value="TQL46594.1"/>
    <property type="molecule type" value="Genomic_DNA"/>
</dbReference>
<keyword evidence="1" id="KW-1133">Transmembrane helix</keyword>
<keyword evidence="3" id="KW-1185">Reference proteome</keyword>
<evidence type="ECO:0000313" key="3">
    <source>
        <dbReference type="Proteomes" id="UP000317998"/>
    </source>
</evidence>
<dbReference type="Proteomes" id="UP000317998">
    <property type="component" value="Unassembled WGS sequence"/>
</dbReference>
<evidence type="ECO:0000256" key="1">
    <source>
        <dbReference type="SAM" id="Phobius"/>
    </source>
</evidence>
<name>A0A542YF53_9MICO</name>
<dbReference type="OrthoDB" id="3818356at2"/>
<proteinExistence type="predicted"/>
<reference evidence="2 3" key="1">
    <citation type="submission" date="2019-06" db="EMBL/GenBank/DDBJ databases">
        <title>Sequencing the genomes of 1000 actinobacteria strains.</title>
        <authorList>
            <person name="Klenk H.-P."/>
        </authorList>
    </citation>
    <scope>NUCLEOTIDE SEQUENCE [LARGE SCALE GENOMIC DNA]</scope>
    <source>
        <strain evidence="2 3">DSM 26477</strain>
    </source>
</reference>
<gene>
    <name evidence="2" type="ORF">FB562_2118</name>
</gene>
<sequence>MDSAHGEEESGAPASAARTSRSLSPAVGFAIAAAVLLLGFFGTVLALNSTVFSASGFVSSYMGALERHDVAAALAMPGVGEGATVEASPALLRRDAMGQLQDASVVSDVDEGDGLHNVTVEYVLAAGSRGATTFSVRHTGPHLGVFSSWEFASSPLGVLEVVPHNTVEFDVNGVTVVAEQGADQANGFQVLVPGSYTLEYSSDFLEAEPATLLLGSPATTERFTLEVRASAAFVDAVDEELASYLDDCATQQVLQPTGCPFGKSISNRIVGLPGWSMVTYPSVAIEPGETSGTWLVPPAAGSARLTADVMSLFDGTVSTLSEDVTFTVSYLVTFTADGGITFTPR</sequence>
<organism evidence="2 3">
    <name type="scientific">Homoserinimonas aerilata</name>
    <dbReference type="NCBI Taxonomy" id="1162970"/>
    <lineage>
        <taxon>Bacteria</taxon>
        <taxon>Bacillati</taxon>
        <taxon>Actinomycetota</taxon>
        <taxon>Actinomycetes</taxon>
        <taxon>Micrococcales</taxon>
        <taxon>Microbacteriaceae</taxon>
        <taxon>Homoserinimonas</taxon>
    </lineage>
</organism>
<dbReference type="AlphaFoldDB" id="A0A542YF53"/>
<evidence type="ECO:0000313" key="2">
    <source>
        <dbReference type="EMBL" id="TQL46594.1"/>
    </source>
</evidence>
<dbReference type="RefSeq" id="WP_141881251.1">
    <property type="nucleotide sequence ID" value="NZ_VFOM01000002.1"/>
</dbReference>
<protein>
    <submittedName>
        <fullName evidence="2">Uncharacterized protein</fullName>
    </submittedName>
</protein>
<comment type="caution">
    <text evidence="2">The sequence shown here is derived from an EMBL/GenBank/DDBJ whole genome shotgun (WGS) entry which is preliminary data.</text>
</comment>
<feature type="transmembrane region" description="Helical" evidence="1">
    <location>
        <begin position="26"/>
        <end position="47"/>
    </location>
</feature>
<keyword evidence="1" id="KW-0812">Transmembrane</keyword>